<accession>A0A2V2Z0M9</accession>
<name>A0A2V2Z0M9_9BACL</name>
<dbReference type="EMBL" id="QGTQ01000003">
    <property type="protein sequence ID" value="PWW06129.1"/>
    <property type="molecule type" value="Genomic_DNA"/>
</dbReference>
<dbReference type="PANTHER" id="PTHR42815">
    <property type="entry name" value="FAD-BINDING, PUTATIVE (AFU_ORTHOLOGUE AFUA_6G07600)-RELATED"/>
    <property type="match status" value="1"/>
</dbReference>
<dbReference type="InterPro" id="IPR012349">
    <property type="entry name" value="Split_barrel_FMN-bd"/>
</dbReference>
<reference evidence="2 3" key="1">
    <citation type="submission" date="2018-05" db="EMBL/GenBank/DDBJ databases">
        <title>Genomic Encyclopedia of Type Strains, Phase III (KMG-III): the genomes of soil and plant-associated and newly described type strains.</title>
        <authorList>
            <person name="Whitman W."/>
        </authorList>
    </citation>
    <scope>NUCLEOTIDE SEQUENCE [LARGE SCALE GENOMIC DNA]</scope>
    <source>
        <strain evidence="2 3">CECT 5696</strain>
    </source>
</reference>
<organism evidence="2 3">
    <name type="scientific">Paenibacillus cellulosilyticus</name>
    <dbReference type="NCBI Taxonomy" id="375489"/>
    <lineage>
        <taxon>Bacteria</taxon>
        <taxon>Bacillati</taxon>
        <taxon>Bacillota</taxon>
        <taxon>Bacilli</taxon>
        <taxon>Bacillales</taxon>
        <taxon>Paenibacillaceae</taxon>
        <taxon>Paenibacillus</taxon>
    </lineage>
</organism>
<dbReference type="Proteomes" id="UP000246635">
    <property type="component" value="Unassembled WGS sequence"/>
</dbReference>
<gene>
    <name evidence="2" type="ORF">DFQ01_10330</name>
</gene>
<dbReference type="Pfam" id="PF01243">
    <property type="entry name" value="PNPOx_N"/>
    <property type="match status" value="1"/>
</dbReference>
<dbReference type="InterPro" id="IPR011576">
    <property type="entry name" value="Pyridox_Oxase_N"/>
</dbReference>
<sequence length="203" mass="22454">MSSLGERELQAKYNTSARANAFYANQMLSYVNDQMAEFIKEQEIMFIATADSKGNCDISLRTGMPGFVVVVDEKTIAYPEFRGNGVLASLGNIHENPHVGLMLIDFFQHCIGLHVNGTAEIVENAAFLAAVADTGCIRSLDEKTRTLAERWVVVSVEEAYIHCSKHIPLLKKLDKTMHWGTDNQMFKGGDFFGVKGSNRTASV</sequence>
<comment type="caution">
    <text evidence="2">The sequence shown here is derived from an EMBL/GenBank/DDBJ whole genome shotgun (WGS) entry which is preliminary data.</text>
</comment>
<protein>
    <recommendedName>
        <fullName evidence="1">Pyridoxamine 5'-phosphate oxidase N-terminal domain-containing protein</fullName>
    </recommendedName>
</protein>
<feature type="domain" description="Pyridoxamine 5'-phosphate oxidase N-terminal" evidence="1">
    <location>
        <begin position="32"/>
        <end position="163"/>
    </location>
</feature>
<evidence type="ECO:0000259" key="1">
    <source>
        <dbReference type="Pfam" id="PF01243"/>
    </source>
</evidence>
<evidence type="ECO:0000313" key="2">
    <source>
        <dbReference type="EMBL" id="PWW06129.1"/>
    </source>
</evidence>
<dbReference type="RefSeq" id="WP_245946547.1">
    <property type="nucleotide sequence ID" value="NZ_CP054609.1"/>
</dbReference>
<dbReference type="SUPFAM" id="SSF50475">
    <property type="entry name" value="FMN-binding split barrel"/>
    <property type="match status" value="1"/>
</dbReference>
<dbReference type="Gene3D" id="2.30.110.10">
    <property type="entry name" value="Electron Transport, Fmn-binding Protein, Chain A"/>
    <property type="match status" value="1"/>
</dbReference>
<proteinExistence type="predicted"/>
<keyword evidence="3" id="KW-1185">Reference proteome</keyword>
<dbReference type="PANTHER" id="PTHR42815:SF2">
    <property type="entry name" value="FAD-BINDING, PUTATIVE (AFU_ORTHOLOGUE AFUA_6G07600)-RELATED"/>
    <property type="match status" value="1"/>
</dbReference>
<dbReference type="AlphaFoldDB" id="A0A2V2Z0M9"/>
<evidence type="ECO:0000313" key="3">
    <source>
        <dbReference type="Proteomes" id="UP000246635"/>
    </source>
</evidence>